<dbReference type="GO" id="GO:0004523">
    <property type="term" value="F:RNA-DNA hybrid ribonuclease activity"/>
    <property type="evidence" value="ECO:0007669"/>
    <property type="project" value="InterPro"/>
</dbReference>
<feature type="region of interest" description="Disordered" evidence="1">
    <location>
        <begin position="366"/>
        <end position="397"/>
    </location>
</feature>
<evidence type="ECO:0000313" key="3">
    <source>
        <dbReference type="EMBL" id="SPD06988.1"/>
    </source>
</evidence>
<name>A0A2N9H567_FAGSY</name>
<dbReference type="PROSITE" id="PS50878">
    <property type="entry name" value="RT_POL"/>
    <property type="match status" value="1"/>
</dbReference>
<organism evidence="3">
    <name type="scientific">Fagus sylvatica</name>
    <name type="common">Beechnut</name>
    <dbReference type="NCBI Taxonomy" id="28930"/>
    <lineage>
        <taxon>Eukaryota</taxon>
        <taxon>Viridiplantae</taxon>
        <taxon>Streptophyta</taxon>
        <taxon>Embryophyta</taxon>
        <taxon>Tracheophyta</taxon>
        <taxon>Spermatophyta</taxon>
        <taxon>Magnoliopsida</taxon>
        <taxon>eudicotyledons</taxon>
        <taxon>Gunneridae</taxon>
        <taxon>Pentapetalae</taxon>
        <taxon>rosids</taxon>
        <taxon>fabids</taxon>
        <taxon>Fagales</taxon>
        <taxon>Fagaceae</taxon>
        <taxon>Fagus</taxon>
    </lineage>
</organism>
<dbReference type="InterPro" id="IPR000477">
    <property type="entry name" value="RT_dom"/>
</dbReference>
<protein>
    <recommendedName>
        <fullName evidence="2">Reverse transcriptase domain-containing protein</fullName>
    </recommendedName>
</protein>
<proteinExistence type="predicted"/>
<dbReference type="SUPFAM" id="SSF56219">
    <property type="entry name" value="DNase I-like"/>
    <property type="match status" value="1"/>
</dbReference>
<feature type="compositionally biased region" description="Polar residues" evidence="1">
    <location>
        <begin position="366"/>
        <end position="389"/>
    </location>
</feature>
<evidence type="ECO:0000256" key="1">
    <source>
        <dbReference type="SAM" id="MobiDB-lite"/>
    </source>
</evidence>
<dbReference type="InterPro" id="IPR036691">
    <property type="entry name" value="Endo/exonu/phosph_ase_sf"/>
</dbReference>
<dbReference type="Gene3D" id="3.60.10.10">
    <property type="entry name" value="Endonuclease/exonuclease/phosphatase"/>
    <property type="match status" value="2"/>
</dbReference>
<dbReference type="CDD" id="cd01650">
    <property type="entry name" value="RT_nLTR_like"/>
    <property type="match status" value="1"/>
</dbReference>
<feature type="region of interest" description="Disordered" evidence="1">
    <location>
        <begin position="229"/>
        <end position="249"/>
    </location>
</feature>
<dbReference type="GO" id="GO:0003676">
    <property type="term" value="F:nucleic acid binding"/>
    <property type="evidence" value="ECO:0007669"/>
    <property type="project" value="InterPro"/>
</dbReference>
<accession>A0A2N9H567</accession>
<dbReference type="Pfam" id="PF14392">
    <property type="entry name" value="zf-CCHC_4"/>
    <property type="match status" value="1"/>
</dbReference>
<feature type="region of interest" description="Disordered" evidence="1">
    <location>
        <begin position="413"/>
        <end position="440"/>
    </location>
</feature>
<reference evidence="3" key="1">
    <citation type="submission" date="2018-02" db="EMBL/GenBank/DDBJ databases">
        <authorList>
            <person name="Cohen D.B."/>
            <person name="Kent A.D."/>
        </authorList>
    </citation>
    <scope>NUCLEOTIDE SEQUENCE</scope>
</reference>
<dbReference type="PANTHER" id="PTHR33116:SF86">
    <property type="entry name" value="REVERSE TRANSCRIPTASE DOMAIN-CONTAINING PROTEIN"/>
    <property type="match status" value="1"/>
</dbReference>
<sequence>MDDLTRRWDRFSLSGLEAKGVPLSSNGTNRGGTIAGWFLTRRRINIEAIAKTFRPLWRADKGFTLRDMGENKVLFTFQDSIDAERVIQNGPWSYDRSLVICKRVEANIPITEIKFTHSLFWVQIHDLPVLSLNKEVSETIGRTLGRVEFAPDSIEDRGGGPCMRVRVLVDITKPLCRGRKILMDNDQERWVSFKYERLPNFCYWCGRVDHASVDNGSRRTAVTVDGLTAENHDSTESNTHPPEDEVQPQEPMDFQENYVSPVDPSERDHILPPNFDHIQRNRIEREARFEAELDSIDTALGLGTHPQDHPHTTLEKIAHLTGGLAESSQQPNSQENNELDVLIIDKPPSKQSENMISVQQEVTAISGVRQTQSRPTEALSDTQANTKQSTWKKRARHTPSAILDHNYPMETKGVSKRTRVSEDGVDPSDTIGNKKRNTEKEVSVRELREVVKHEDPKVVFLMETRLELKNVESLRVKLGMQSSMGVERVGTGGGLALLWRDEVHIVVHSHSIAHIDITIRISGHRDWHFTGFYGNPETSKRDDFLDVYFVAFSAMMTCHGCFRRALSDCALADMGFQGNKFTWWNGRYGTDCVYERLDRGCCTTDWKTLFPNAQIRHVPFSNSDHAALVLNLNLLLPRNNTPFKRFRFENGWLQMDSCEEVIQAAWTQPQSGHLMYQSNPGDRELILNRNTARKELNDLLAMEESYWQQRSRVSWMREGDRNTRFFHASASQRRQKNEISSLHDENGQLHNSKSEISSIAEQYFREIFHTSDPQHLDQVTRQVKQKVTPLMNNDLCKIFTREEIRTAVFQMYPTKAPGPDGMNALFYQKFWHIVGLDVTNAILDFFKSGHLLKSVNYTHISLIPKTKSPDVMSQFRPISLCNVLYKIISKVLANRLKKVLNHVISENQSAFVPGRLITDNILVAFEALHYLKTKRQGKTAHMAVKLDMSKAYDRVEWDFIRIMMLKMGFDSQWVHLIMQCIQSVSYSIMINGDPVGYIKPSRGIRQGDPLSPYLFLICAEGLTALLQNAENSGQLRGLSICRGGPIINHLFFADDSLLFYRATVAESQALTAILDIYEKASGQKLNYEKTSLFFSSNTHPDMRHAICTELRTTSTGDLGKYLGLPPIIGRRKKQAFMEIKHKVAKKLQGWKGKLLSQVGREILIKSVAQAIPVFTMSCFQLPASLCKEINSMVGRFWWGQKETERKIHWQKWSSLCRKKIDGGIGFRDLATFNQALLAKQGWRILQNHTTLLHKVLKAKYFPDCSFLEAEIPSHSSFTWRSLAQARHIIRLGTRWRIGTGTQVQIWRDKWLNTCPPYKVLSPRQILPEHATVSDLIDHETSQWKNQLIDTIFMPHEASKIKSIPLGSLMRDTLVWLGTPTGQFSTRSAYMMQIEAKESMSGSQSNPSRKHTFWKGIWGVSVPHKVKFFMWRACNSALPTKTNLFKRGVVSSCSCMVCHEEAETVLHTLWECEYAREVWRNSKVGHVRTLSTPSSWCDVVDQVLSRQSSSEIAILFTIAWMIWGNRNNKWLQQSGVEASLVETKAALYVEEFLDANKQIARSNPPQVMRKWTPPPESIAKLNVAYHSFQNCSLMGIGLVVRDHTGALLAASSEETSKTGDGLSMAASALIKALQFGEESGFHRLMVEFTHPQLLAIIRSSEECLSEINDAVNQIRHLSSKFLFLDFHVTSGSCNKAAKLLASSAKGLVEPSVWMEEGPACILPIVLSELS</sequence>
<dbReference type="InterPro" id="IPR026960">
    <property type="entry name" value="RVT-Znf"/>
</dbReference>
<dbReference type="Pfam" id="PF14111">
    <property type="entry name" value="DUF4283"/>
    <property type="match status" value="1"/>
</dbReference>
<dbReference type="Pfam" id="PF13966">
    <property type="entry name" value="zf-RVT"/>
    <property type="match status" value="1"/>
</dbReference>
<dbReference type="Pfam" id="PF00078">
    <property type="entry name" value="RVT_1"/>
    <property type="match status" value="1"/>
</dbReference>
<dbReference type="InterPro" id="IPR002156">
    <property type="entry name" value="RNaseH_domain"/>
</dbReference>
<dbReference type="SUPFAM" id="SSF56672">
    <property type="entry name" value="DNA/RNA polymerases"/>
    <property type="match status" value="1"/>
</dbReference>
<dbReference type="PANTHER" id="PTHR33116">
    <property type="entry name" value="REVERSE TRANSCRIPTASE ZINC-BINDING DOMAIN-CONTAINING PROTEIN-RELATED-RELATED"/>
    <property type="match status" value="1"/>
</dbReference>
<dbReference type="InterPro" id="IPR025558">
    <property type="entry name" value="DUF4283"/>
</dbReference>
<dbReference type="Pfam" id="PF13456">
    <property type="entry name" value="RVT_3"/>
    <property type="match status" value="1"/>
</dbReference>
<evidence type="ECO:0000259" key="2">
    <source>
        <dbReference type="PROSITE" id="PS50878"/>
    </source>
</evidence>
<dbReference type="InterPro" id="IPR043502">
    <property type="entry name" value="DNA/RNA_pol_sf"/>
</dbReference>
<dbReference type="EMBL" id="OIVN01002857">
    <property type="protein sequence ID" value="SPD06988.1"/>
    <property type="molecule type" value="Genomic_DNA"/>
</dbReference>
<feature type="domain" description="Reverse transcriptase" evidence="2">
    <location>
        <begin position="844"/>
        <end position="1155"/>
    </location>
</feature>
<dbReference type="InterPro" id="IPR025836">
    <property type="entry name" value="Zn_knuckle_CX2CX4HX4C"/>
</dbReference>
<gene>
    <name evidence="3" type="ORF">FSB_LOCUS34870</name>
</gene>